<dbReference type="FunFam" id="2.40.160.210:FF:000001">
    <property type="entry name" value="Acyl-CoA thioesterase II"/>
    <property type="match status" value="1"/>
</dbReference>
<proteinExistence type="inferred from homology"/>
<dbReference type="GO" id="GO:0006637">
    <property type="term" value="P:acyl-CoA metabolic process"/>
    <property type="evidence" value="ECO:0007669"/>
    <property type="project" value="InterPro"/>
</dbReference>
<evidence type="ECO:0000256" key="6">
    <source>
        <dbReference type="ARBA" id="ARBA00071120"/>
    </source>
</evidence>
<gene>
    <name evidence="10" type="ORF">HNR07_003876</name>
</gene>
<reference evidence="10 11" key="1">
    <citation type="submission" date="2020-08" db="EMBL/GenBank/DDBJ databases">
        <title>Sequencing the genomes of 1000 actinobacteria strains.</title>
        <authorList>
            <person name="Klenk H.-P."/>
        </authorList>
    </citation>
    <scope>NUCLEOTIDE SEQUENCE [LARGE SCALE GENOMIC DNA]</scope>
    <source>
        <strain evidence="10 11">DSM 44598</strain>
    </source>
</reference>
<dbReference type="AlphaFoldDB" id="A0A840W6V2"/>
<comment type="similarity">
    <text evidence="1">Belongs to the C/M/P thioester hydrolase family.</text>
</comment>
<comment type="caution">
    <text evidence="10">The sequence shown here is derived from an EMBL/GenBank/DDBJ whole genome shotgun (WGS) entry which is preliminary data.</text>
</comment>
<evidence type="ECO:0000256" key="5">
    <source>
        <dbReference type="ARBA" id="ARBA00050943"/>
    </source>
</evidence>
<comment type="subunit">
    <text evidence="2">Homotetramer.</text>
</comment>
<dbReference type="InterPro" id="IPR003703">
    <property type="entry name" value="Acyl_CoA_thio"/>
</dbReference>
<dbReference type="PANTHER" id="PTHR11066:SF34">
    <property type="entry name" value="ACYL-COENZYME A THIOESTERASE 8"/>
    <property type="match status" value="1"/>
</dbReference>
<dbReference type="InterPro" id="IPR049449">
    <property type="entry name" value="TesB_ACOT8-like_N"/>
</dbReference>
<dbReference type="InterPro" id="IPR042171">
    <property type="entry name" value="Acyl-CoA_hotdog"/>
</dbReference>
<dbReference type="SUPFAM" id="SSF54637">
    <property type="entry name" value="Thioesterase/thiol ester dehydrase-isomerase"/>
    <property type="match status" value="2"/>
</dbReference>
<dbReference type="Pfam" id="PF13622">
    <property type="entry name" value="4HBT_3"/>
    <property type="match status" value="1"/>
</dbReference>
<dbReference type="Proteomes" id="UP000579647">
    <property type="component" value="Unassembled WGS sequence"/>
</dbReference>
<evidence type="ECO:0000313" key="10">
    <source>
        <dbReference type="EMBL" id="MBB5492739.1"/>
    </source>
</evidence>
<dbReference type="PANTHER" id="PTHR11066">
    <property type="entry name" value="ACYL-COA THIOESTERASE"/>
    <property type="match status" value="1"/>
</dbReference>
<evidence type="ECO:0000259" key="9">
    <source>
        <dbReference type="Pfam" id="PF13622"/>
    </source>
</evidence>
<evidence type="ECO:0000256" key="2">
    <source>
        <dbReference type="ARBA" id="ARBA00011881"/>
    </source>
</evidence>
<dbReference type="InterPro" id="IPR025652">
    <property type="entry name" value="TesB_C"/>
</dbReference>
<sequence>MSEHDAERSGQSLSDLLRVLDLEQIEVNIFRGISPAEGPQRVFGGLVAGQALVAAGRTVPTDRYVHSLHAYFIRPGDPTVPIVYEVDRVRDGRSFTTRRVVAIQHGKAIFTLSASFHKEEPGLDHQTPMPDVPPPEDLLSTRQRLREAFGKVPNFVQWHPIEMRPVGAMSFEAERDPDLRTSTNPVWFKVDGKLPDDRLTQVCLMTYASDMTLLDTVLLRHGRSFAGIAMASLDHAMWFHRPFRADEWLLYAQESPTAQGARGLARGLVYTRDGQLVCSVVQEGMIRVVDAEGWA</sequence>
<feature type="domain" description="Acyl-CoA thioesterase-like N-terminal HotDog" evidence="9">
    <location>
        <begin position="41"/>
        <end position="117"/>
    </location>
</feature>
<evidence type="ECO:0000256" key="1">
    <source>
        <dbReference type="ARBA" id="ARBA00006538"/>
    </source>
</evidence>
<evidence type="ECO:0000256" key="4">
    <source>
        <dbReference type="ARBA" id="ARBA00023098"/>
    </source>
</evidence>
<evidence type="ECO:0000259" key="8">
    <source>
        <dbReference type="Pfam" id="PF02551"/>
    </source>
</evidence>
<comment type="catalytic activity">
    <reaction evidence="5">
        <text>a fatty acyl-CoA + H2O = a fatty acid + CoA + H(+)</text>
        <dbReference type="Rhea" id="RHEA:16781"/>
        <dbReference type="ChEBI" id="CHEBI:15377"/>
        <dbReference type="ChEBI" id="CHEBI:15378"/>
        <dbReference type="ChEBI" id="CHEBI:28868"/>
        <dbReference type="ChEBI" id="CHEBI:57287"/>
        <dbReference type="ChEBI" id="CHEBI:77636"/>
        <dbReference type="EC" id="3.1.2.20"/>
    </reaction>
    <physiologicalReaction direction="left-to-right" evidence="5">
        <dbReference type="Rhea" id="RHEA:16782"/>
    </physiologicalReaction>
</comment>
<organism evidence="10 11">
    <name type="scientific">Nocardiopsis metallicus</name>
    <dbReference type="NCBI Taxonomy" id="179819"/>
    <lineage>
        <taxon>Bacteria</taxon>
        <taxon>Bacillati</taxon>
        <taxon>Actinomycetota</taxon>
        <taxon>Actinomycetes</taxon>
        <taxon>Streptosporangiales</taxon>
        <taxon>Nocardiopsidaceae</taxon>
        <taxon>Nocardiopsis</taxon>
    </lineage>
</organism>
<evidence type="ECO:0000256" key="7">
    <source>
        <dbReference type="ARBA" id="ARBA00079653"/>
    </source>
</evidence>
<name>A0A840W6V2_9ACTN</name>
<evidence type="ECO:0000313" key="11">
    <source>
        <dbReference type="Proteomes" id="UP000579647"/>
    </source>
</evidence>
<evidence type="ECO:0000256" key="3">
    <source>
        <dbReference type="ARBA" id="ARBA00022801"/>
    </source>
</evidence>
<dbReference type="Gene3D" id="2.40.160.210">
    <property type="entry name" value="Acyl-CoA thioesterase, double hotdog domain"/>
    <property type="match status" value="1"/>
</dbReference>
<dbReference type="CDD" id="cd03445">
    <property type="entry name" value="Thioesterase_II_repeat2"/>
    <property type="match status" value="1"/>
</dbReference>
<accession>A0A840W6V2</accession>
<dbReference type="NCBIfam" id="TIGR00189">
    <property type="entry name" value="tesB"/>
    <property type="match status" value="1"/>
</dbReference>
<keyword evidence="4" id="KW-0443">Lipid metabolism</keyword>
<dbReference type="GO" id="GO:0047617">
    <property type="term" value="F:fatty acyl-CoA hydrolase activity"/>
    <property type="evidence" value="ECO:0007669"/>
    <property type="project" value="UniProtKB-EC"/>
</dbReference>
<dbReference type="GO" id="GO:0009062">
    <property type="term" value="P:fatty acid catabolic process"/>
    <property type="evidence" value="ECO:0007669"/>
    <property type="project" value="TreeGrafter"/>
</dbReference>
<protein>
    <recommendedName>
        <fullName evidence="6">Acyl-CoA thioesterase 2</fullName>
    </recommendedName>
    <alternativeName>
        <fullName evidence="7">Thioesterase II</fullName>
    </alternativeName>
</protein>
<keyword evidence="11" id="KW-1185">Reference proteome</keyword>
<dbReference type="InterPro" id="IPR029069">
    <property type="entry name" value="HotDog_dom_sf"/>
</dbReference>
<dbReference type="EMBL" id="JACHDO010000001">
    <property type="protein sequence ID" value="MBB5492739.1"/>
    <property type="molecule type" value="Genomic_DNA"/>
</dbReference>
<feature type="domain" description="Acyl-CoA thioesterase 2 C-terminal" evidence="8">
    <location>
        <begin position="183"/>
        <end position="285"/>
    </location>
</feature>
<dbReference type="Pfam" id="PF02551">
    <property type="entry name" value="Acyl_CoA_thio"/>
    <property type="match status" value="1"/>
</dbReference>
<keyword evidence="3 10" id="KW-0378">Hydrolase</keyword>
<dbReference type="CDD" id="cd03444">
    <property type="entry name" value="Thioesterase_II_repeat1"/>
    <property type="match status" value="1"/>
</dbReference>
<dbReference type="RefSeq" id="WP_184366125.1">
    <property type="nucleotide sequence ID" value="NZ_BAAAKM010000080.1"/>
</dbReference>